<protein>
    <submittedName>
        <fullName evidence="2">Uncharacterized protein</fullName>
    </submittedName>
</protein>
<dbReference type="EMBL" id="WNKX01000003">
    <property type="protein sequence ID" value="MTW10124.1"/>
    <property type="molecule type" value="Genomic_DNA"/>
</dbReference>
<name>A0A6L6QDK7_9BURK</name>
<reference evidence="2 3" key="1">
    <citation type="submission" date="2019-11" db="EMBL/GenBank/DDBJ databases">
        <title>Type strains purchased from KCTC, JCM and DSMZ.</title>
        <authorList>
            <person name="Lu H."/>
        </authorList>
    </citation>
    <scope>NUCLEOTIDE SEQUENCE [LARGE SCALE GENOMIC DNA]</scope>
    <source>
        <strain evidence="2 3">JCM 31587</strain>
    </source>
</reference>
<sequence>MSTDSEKNLQYIANLTEQQLEKAKEIYLKSYKGSDNPIILAAIIQAMAINFQTHMLMD</sequence>
<gene>
    <name evidence="1" type="ORF">GM658_05645</name>
    <name evidence="2" type="ORF">GM658_05870</name>
</gene>
<evidence type="ECO:0000313" key="1">
    <source>
        <dbReference type="EMBL" id="MTW10079.1"/>
    </source>
</evidence>
<organism evidence="2 3">
    <name type="scientific">Massilia eburnea</name>
    <dbReference type="NCBI Taxonomy" id="1776165"/>
    <lineage>
        <taxon>Bacteria</taxon>
        <taxon>Pseudomonadati</taxon>
        <taxon>Pseudomonadota</taxon>
        <taxon>Betaproteobacteria</taxon>
        <taxon>Burkholderiales</taxon>
        <taxon>Oxalobacteraceae</taxon>
        <taxon>Telluria group</taxon>
        <taxon>Massilia</taxon>
    </lineage>
</organism>
<dbReference type="EMBL" id="WNKX01000003">
    <property type="protein sequence ID" value="MTW10079.1"/>
    <property type="molecule type" value="Genomic_DNA"/>
</dbReference>
<proteinExistence type="predicted"/>
<accession>A0A6L6QDK7</accession>
<evidence type="ECO:0000313" key="3">
    <source>
        <dbReference type="Proteomes" id="UP000472320"/>
    </source>
</evidence>
<keyword evidence="3" id="KW-1185">Reference proteome</keyword>
<evidence type="ECO:0000313" key="2">
    <source>
        <dbReference type="EMBL" id="MTW10124.1"/>
    </source>
</evidence>
<dbReference type="RefSeq" id="WP_155453021.1">
    <property type="nucleotide sequence ID" value="NZ_WNKX01000003.1"/>
</dbReference>
<comment type="caution">
    <text evidence="2">The sequence shown here is derived from an EMBL/GenBank/DDBJ whole genome shotgun (WGS) entry which is preliminary data.</text>
</comment>
<dbReference type="Proteomes" id="UP000472320">
    <property type="component" value="Unassembled WGS sequence"/>
</dbReference>
<dbReference type="AlphaFoldDB" id="A0A6L6QDK7"/>